<dbReference type="EMBL" id="MGJZ01000007">
    <property type="protein sequence ID" value="OGN17595.1"/>
    <property type="molecule type" value="Genomic_DNA"/>
</dbReference>
<proteinExistence type="predicted"/>
<protein>
    <submittedName>
        <fullName evidence="1">Uncharacterized protein</fullName>
    </submittedName>
</protein>
<dbReference type="Proteomes" id="UP000178117">
    <property type="component" value="Unassembled WGS sequence"/>
</dbReference>
<dbReference type="AlphaFoldDB" id="A0A1F8FX24"/>
<sequence length="135" mass="15955">MGRRKGDGWFCQASKERLAEIARESVRKREKNGTTYQPTQWQCRKGSFGGPFLRRIKTPFPEVKVEEVNVKWAARIMGVHVRTMWRWISKEVVKVRRETCWRVNEVSTYVIVQSLKDLHQQFQKMIQVDQTDATA</sequence>
<comment type="caution">
    <text evidence="1">The sequence shown here is derived from an EMBL/GenBank/DDBJ whole genome shotgun (WGS) entry which is preliminary data.</text>
</comment>
<gene>
    <name evidence="1" type="ORF">A3C88_02415</name>
</gene>
<name>A0A1F8FX24_9BACT</name>
<dbReference type="STRING" id="1802685.A3C88_02415"/>
<organism evidence="1 2">
    <name type="scientific">Candidatus Yanofskybacteria bacterium RIFCSPHIGHO2_02_FULL_50_12</name>
    <dbReference type="NCBI Taxonomy" id="1802685"/>
    <lineage>
        <taxon>Bacteria</taxon>
        <taxon>Candidatus Yanofskyibacteriota</taxon>
    </lineage>
</organism>
<accession>A0A1F8FX24</accession>
<reference evidence="1 2" key="1">
    <citation type="journal article" date="2016" name="Nat. Commun.">
        <title>Thousands of microbial genomes shed light on interconnected biogeochemical processes in an aquifer system.</title>
        <authorList>
            <person name="Anantharaman K."/>
            <person name="Brown C.T."/>
            <person name="Hug L.A."/>
            <person name="Sharon I."/>
            <person name="Castelle C.J."/>
            <person name="Probst A.J."/>
            <person name="Thomas B.C."/>
            <person name="Singh A."/>
            <person name="Wilkins M.J."/>
            <person name="Karaoz U."/>
            <person name="Brodie E.L."/>
            <person name="Williams K.H."/>
            <person name="Hubbard S.S."/>
            <person name="Banfield J.F."/>
        </authorList>
    </citation>
    <scope>NUCLEOTIDE SEQUENCE [LARGE SCALE GENOMIC DNA]</scope>
</reference>
<evidence type="ECO:0000313" key="2">
    <source>
        <dbReference type="Proteomes" id="UP000178117"/>
    </source>
</evidence>
<evidence type="ECO:0000313" key="1">
    <source>
        <dbReference type="EMBL" id="OGN17595.1"/>
    </source>
</evidence>